<feature type="transmembrane region" description="Helical" evidence="1">
    <location>
        <begin position="21"/>
        <end position="49"/>
    </location>
</feature>
<protein>
    <submittedName>
        <fullName evidence="2">Uncharacterized protein</fullName>
    </submittedName>
</protein>
<evidence type="ECO:0000313" key="2">
    <source>
        <dbReference type="EMBL" id="SNZ07244.1"/>
    </source>
</evidence>
<keyword evidence="3" id="KW-1185">Reference proteome</keyword>
<organism evidence="2 3">
    <name type="scientific">Cohaesibacter gelatinilyticus</name>
    <dbReference type="NCBI Taxonomy" id="372072"/>
    <lineage>
        <taxon>Bacteria</taxon>
        <taxon>Pseudomonadati</taxon>
        <taxon>Pseudomonadota</taxon>
        <taxon>Alphaproteobacteria</taxon>
        <taxon>Hyphomicrobiales</taxon>
        <taxon>Cohaesibacteraceae</taxon>
    </lineage>
</organism>
<dbReference type="EMBL" id="OBEL01000001">
    <property type="protein sequence ID" value="SNZ07244.1"/>
    <property type="molecule type" value="Genomic_DNA"/>
</dbReference>
<dbReference type="Proteomes" id="UP000219439">
    <property type="component" value="Unassembled WGS sequence"/>
</dbReference>
<keyword evidence="1" id="KW-0472">Membrane</keyword>
<accession>A0A285NCK2</accession>
<gene>
    <name evidence="2" type="ORF">SAMN06265368_0761</name>
</gene>
<keyword evidence="1" id="KW-0812">Transmembrane</keyword>
<name>A0A285NCK2_9HYPH</name>
<sequence length="61" mass="6805">MHGSLIDCCEMLNLPKKRLMFFLGGFAAFFYIVGQVLDVDAFFAFLAVFHADDGQVDLSVI</sequence>
<evidence type="ECO:0000256" key="1">
    <source>
        <dbReference type="SAM" id="Phobius"/>
    </source>
</evidence>
<evidence type="ECO:0000313" key="3">
    <source>
        <dbReference type="Proteomes" id="UP000219439"/>
    </source>
</evidence>
<keyword evidence="1" id="KW-1133">Transmembrane helix</keyword>
<dbReference type="AlphaFoldDB" id="A0A285NCK2"/>
<reference evidence="2 3" key="1">
    <citation type="submission" date="2017-09" db="EMBL/GenBank/DDBJ databases">
        <authorList>
            <person name="Ehlers B."/>
            <person name="Leendertz F.H."/>
        </authorList>
    </citation>
    <scope>NUCLEOTIDE SEQUENCE [LARGE SCALE GENOMIC DNA]</scope>
    <source>
        <strain evidence="2 3">DSM 18289</strain>
    </source>
</reference>
<proteinExistence type="predicted"/>